<dbReference type="PROSITE" id="PS01124">
    <property type="entry name" value="HTH_ARAC_FAMILY_2"/>
    <property type="match status" value="1"/>
</dbReference>
<accession>A0A177XYL2</accession>
<organism evidence="6 7">
    <name type="scientific">Vibrio bivalvicida</name>
    <dbReference type="NCBI Taxonomy" id="1276888"/>
    <lineage>
        <taxon>Bacteria</taxon>
        <taxon>Pseudomonadati</taxon>
        <taxon>Pseudomonadota</taxon>
        <taxon>Gammaproteobacteria</taxon>
        <taxon>Vibrionales</taxon>
        <taxon>Vibrionaceae</taxon>
        <taxon>Vibrio</taxon>
        <taxon>Vibrio oreintalis group</taxon>
    </lineage>
</organism>
<dbReference type="Pfam" id="PF12833">
    <property type="entry name" value="HTH_18"/>
    <property type="match status" value="1"/>
</dbReference>
<dbReference type="InterPro" id="IPR018060">
    <property type="entry name" value="HTH_AraC"/>
</dbReference>
<evidence type="ECO:0000313" key="6">
    <source>
        <dbReference type="EMBL" id="OAJ93365.1"/>
    </source>
</evidence>
<evidence type="ECO:0000256" key="2">
    <source>
        <dbReference type="ARBA" id="ARBA00023015"/>
    </source>
</evidence>
<dbReference type="PANTHER" id="PTHR11019">
    <property type="entry name" value="HTH-TYPE TRANSCRIPTIONAL REGULATOR NIMR"/>
    <property type="match status" value="1"/>
</dbReference>
<dbReference type="FunFam" id="1.10.10.60:FF:000132">
    <property type="entry name" value="AraC family transcriptional regulator"/>
    <property type="match status" value="1"/>
</dbReference>
<keyword evidence="3" id="KW-0238">DNA-binding</keyword>
<sequence length="257" mass="29208">MALINDKSVFDVDTLDNTVIGIAARIGKHDSGMHIHSKAQLLYAPEGCISIQLDDKKSVLPPTRAAWIPAGVRHCATMNNVVEYRSLYFEEALVASFNEVKVISVNSLLKALIERMSFWQWDKPKREMHATLQLFLEELQSASEYQLTLPFPNDPRLNHWLDSLQQPDSNVPNLNNLAKQIGASSKTISRIFSNQAGMPYQSWRQQWRLLKSIELLSQGKQVNDVAYQLDFSSDSAFITFFKQQTGTTPLQYMRTTT</sequence>
<dbReference type="InterPro" id="IPR009057">
    <property type="entry name" value="Homeodomain-like_sf"/>
</dbReference>
<dbReference type="SMART" id="SM00342">
    <property type="entry name" value="HTH_ARAC"/>
    <property type="match status" value="1"/>
</dbReference>
<feature type="domain" description="HTH araC/xylS-type" evidence="5">
    <location>
        <begin position="155"/>
        <end position="255"/>
    </location>
</feature>
<keyword evidence="1" id="KW-0678">Repressor</keyword>
<dbReference type="CDD" id="cd06124">
    <property type="entry name" value="cupin_NimR-like_N"/>
    <property type="match status" value="1"/>
</dbReference>
<evidence type="ECO:0000256" key="4">
    <source>
        <dbReference type="ARBA" id="ARBA00023163"/>
    </source>
</evidence>
<keyword evidence="4" id="KW-0804">Transcription</keyword>
<evidence type="ECO:0000256" key="1">
    <source>
        <dbReference type="ARBA" id="ARBA00022491"/>
    </source>
</evidence>
<dbReference type="SUPFAM" id="SSF51182">
    <property type="entry name" value="RmlC-like cupins"/>
    <property type="match status" value="1"/>
</dbReference>
<evidence type="ECO:0000256" key="3">
    <source>
        <dbReference type="ARBA" id="ARBA00023125"/>
    </source>
</evidence>
<comment type="caution">
    <text evidence="6">The sequence shown here is derived from an EMBL/GenBank/DDBJ whole genome shotgun (WGS) entry which is preliminary data.</text>
</comment>
<dbReference type="Gene3D" id="2.60.120.10">
    <property type="entry name" value="Jelly Rolls"/>
    <property type="match status" value="1"/>
</dbReference>
<dbReference type="GO" id="GO:0043565">
    <property type="term" value="F:sequence-specific DNA binding"/>
    <property type="evidence" value="ECO:0007669"/>
    <property type="project" value="InterPro"/>
</dbReference>
<keyword evidence="2" id="KW-0805">Transcription regulation</keyword>
<dbReference type="Pfam" id="PF02311">
    <property type="entry name" value="AraC_binding"/>
    <property type="match status" value="1"/>
</dbReference>
<protein>
    <submittedName>
        <fullName evidence="6">AraC family transcriptional regulator</fullName>
    </submittedName>
</protein>
<dbReference type="GO" id="GO:0003700">
    <property type="term" value="F:DNA-binding transcription factor activity"/>
    <property type="evidence" value="ECO:0007669"/>
    <property type="project" value="InterPro"/>
</dbReference>
<evidence type="ECO:0000313" key="7">
    <source>
        <dbReference type="Proteomes" id="UP000078406"/>
    </source>
</evidence>
<dbReference type="Proteomes" id="UP000078406">
    <property type="component" value="Unassembled WGS sequence"/>
</dbReference>
<dbReference type="InterPro" id="IPR011051">
    <property type="entry name" value="RmlC_Cupin_sf"/>
</dbReference>
<proteinExistence type="predicted"/>
<dbReference type="InterPro" id="IPR014710">
    <property type="entry name" value="RmlC-like_jellyroll"/>
</dbReference>
<evidence type="ECO:0000259" key="5">
    <source>
        <dbReference type="PROSITE" id="PS01124"/>
    </source>
</evidence>
<name>A0A177XYL2_9VIBR</name>
<reference evidence="6 7" key="1">
    <citation type="journal article" date="2016" name="Syst. Appl. Microbiol.">
        <title>Vibrio bivalvicida sp. nov., a novel larval pathogen for bivalve molluscs reared in a hatchery.</title>
        <authorList>
            <person name="Dubert J."/>
            <person name="Romalde J.L."/>
            <person name="Prado S."/>
            <person name="Barja J.L."/>
        </authorList>
    </citation>
    <scope>NUCLEOTIDE SEQUENCE [LARGE SCALE GENOMIC DNA]</scope>
    <source>
        <strain evidence="6 7">605</strain>
    </source>
</reference>
<dbReference type="EMBL" id="LLEI02000043">
    <property type="protein sequence ID" value="OAJ93365.1"/>
    <property type="molecule type" value="Genomic_DNA"/>
</dbReference>
<dbReference type="AlphaFoldDB" id="A0A177XYL2"/>
<dbReference type="PANTHER" id="PTHR11019:SF159">
    <property type="entry name" value="TRANSCRIPTIONAL REGULATOR-RELATED"/>
    <property type="match status" value="1"/>
</dbReference>
<dbReference type="Gene3D" id="1.10.10.60">
    <property type="entry name" value="Homeodomain-like"/>
    <property type="match status" value="1"/>
</dbReference>
<dbReference type="RefSeq" id="WP_054961852.1">
    <property type="nucleotide sequence ID" value="NZ_LLEI02000043.1"/>
</dbReference>
<dbReference type="InterPro" id="IPR003313">
    <property type="entry name" value="AraC-bd"/>
</dbReference>
<gene>
    <name evidence="6" type="ORF">APB76_15505</name>
</gene>
<dbReference type="SUPFAM" id="SSF46689">
    <property type="entry name" value="Homeodomain-like"/>
    <property type="match status" value="1"/>
</dbReference>